<dbReference type="SUPFAM" id="SSF50129">
    <property type="entry name" value="GroES-like"/>
    <property type="match status" value="1"/>
</dbReference>
<gene>
    <name evidence="5" type="ORF">SI65_07727</name>
</gene>
<dbReference type="Gene3D" id="3.40.50.720">
    <property type="entry name" value="NAD(P)-binding Rossmann-like Domain"/>
    <property type="match status" value="1"/>
</dbReference>
<evidence type="ECO:0000256" key="2">
    <source>
        <dbReference type="ARBA" id="ARBA00023002"/>
    </source>
</evidence>
<dbReference type="PANTHER" id="PTHR45348:SF2">
    <property type="entry name" value="ZINC-TYPE ALCOHOL DEHYDROGENASE-LIKE PROTEIN C2E1P3.01"/>
    <property type="match status" value="1"/>
</dbReference>
<feature type="region of interest" description="Disordered" evidence="3">
    <location>
        <begin position="1"/>
        <end position="27"/>
    </location>
</feature>
<dbReference type="PANTHER" id="PTHR45348">
    <property type="entry name" value="HYPOTHETICAL OXIDOREDUCTASE (EUROFUNG)"/>
    <property type="match status" value="1"/>
</dbReference>
<evidence type="ECO:0000256" key="3">
    <source>
        <dbReference type="SAM" id="MobiDB-lite"/>
    </source>
</evidence>
<dbReference type="Gene3D" id="3.90.180.10">
    <property type="entry name" value="Medium-chain alcohol dehydrogenases, catalytic domain"/>
    <property type="match status" value="1"/>
</dbReference>
<dbReference type="Pfam" id="PF00107">
    <property type="entry name" value="ADH_zinc_N"/>
    <property type="match status" value="1"/>
</dbReference>
<reference evidence="5 6" key="1">
    <citation type="journal article" date="2016" name="BMC Genomics">
        <title>Comparative genomic and transcriptomic analyses of the Fuzhuan brick tea-fermentation fungus Aspergillus cristatus.</title>
        <authorList>
            <person name="Ge Y."/>
            <person name="Wang Y."/>
            <person name="Liu Y."/>
            <person name="Tan Y."/>
            <person name="Ren X."/>
            <person name="Zhang X."/>
            <person name="Hyde K.D."/>
            <person name="Liu Y."/>
            <person name="Liu Z."/>
        </authorList>
    </citation>
    <scope>NUCLEOTIDE SEQUENCE [LARGE SCALE GENOMIC DNA]</scope>
    <source>
        <strain evidence="5 6">GZAAS20.1005</strain>
    </source>
</reference>
<protein>
    <recommendedName>
        <fullName evidence="4">Enoyl reductase (ER) domain-containing protein</fullName>
    </recommendedName>
</protein>
<organism evidence="5 6">
    <name type="scientific">Aspergillus cristatus</name>
    <name type="common">Chinese Fuzhuan brick tea-fermentation fungus</name>
    <name type="synonym">Eurotium cristatum</name>
    <dbReference type="NCBI Taxonomy" id="573508"/>
    <lineage>
        <taxon>Eukaryota</taxon>
        <taxon>Fungi</taxon>
        <taxon>Dikarya</taxon>
        <taxon>Ascomycota</taxon>
        <taxon>Pezizomycotina</taxon>
        <taxon>Eurotiomycetes</taxon>
        <taxon>Eurotiomycetidae</taxon>
        <taxon>Eurotiales</taxon>
        <taxon>Aspergillaceae</taxon>
        <taxon>Aspergillus</taxon>
        <taxon>Aspergillus subgen. Aspergillus</taxon>
    </lineage>
</organism>
<comment type="similarity">
    <text evidence="1">Belongs to the zinc-containing alcohol dehydrogenase family.</text>
</comment>
<dbReference type="VEuPathDB" id="FungiDB:SI65_07727"/>
<dbReference type="Proteomes" id="UP000094569">
    <property type="component" value="Unassembled WGS sequence"/>
</dbReference>
<dbReference type="STRING" id="573508.A0A1E3B722"/>
<dbReference type="SMART" id="SM00829">
    <property type="entry name" value="PKS_ER"/>
    <property type="match status" value="1"/>
</dbReference>
<comment type="caution">
    <text evidence="5">The sequence shown here is derived from an EMBL/GenBank/DDBJ whole genome shotgun (WGS) entry which is preliminary data.</text>
</comment>
<feature type="domain" description="Enoyl reductase (ER)" evidence="4">
    <location>
        <begin position="11"/>
        <end position="336"/>
    </location>
</feature>
<evidence type="ECO:0000313" key="5">
    <source>
        <dbReference type="EMBL" id="ODM16762.1"/>
    </source>
</evidence>
<accession>A0A1E3B722</accession>
<evidence type="ECO:0000256" key="1">
    <source>
        <dbReference type="ARBA" id="ARBA00008072"/>
    </source>
</evidence>
<name>A0A1E3B722_ASPCR</name>
<dbReference type="InterPro" id="IPR020843">
    <property type="entry name" value="ER"/>
</dbReference>
<dbReference type="CDD" id="cd08249">
    <property type="entry name" value="enoyl_reductase_like"/>
    <property type="match status" value="1"/>
</dbReference>
<dbReference type="EMBL" id="JXNT01000010">
    <property type="protein sequence ID" value="ODM16762.1"/>
    <property type="molecule type" value="Genomic_DNA"/>
</dbReference>
<proteinExistence type="inferred from homology"/>
<sequence>MSSNQAAWIPEARQQLTVGPAPTPKPGPGELVIRSHAVAINPVDWKIQDYGIFIQNYPFIVGEDVAGTVEEVGEGVTRFQKGQRVIAHLLSIKTANAAHSAFQLYPVAQENATAAIPEFLTFEQAVTLPLAISTASVGLYLPDYLGLPVPSTSPESTGKTILVWGAASSVGATAVQLAAASGLRVTATASPANHQFVKDLGASVVFDYRSPTVVNDIVNELRGKEIAGIYDSISEEATFEPLSAIAKELGGIPAASVLPYKNPSETFKPKSVRAHAIVTPPNEKIGQAIWEEYVPKALASGQLQAKPDPVVVGHGLDKIQHAFDVQKAGVSGKKIVVTL</sequence>
<evidence type="ECO:0000313" key="6">
    <source>
        <dbReference type="Proteomes" id="UP000094569"/>
    </source>
</evidence>
<dbReference type="InterPro" id="IPR036291">
    <property type="entry name" value="NAD(P)-bd_dom_sf"/>
</dbReference>
<dbReference type="Pfam" id="PF08240">
    <property type="entry name" value="ADH_N"/>
    <property type="match status" value="1"/>
</dbReference>
<dbReference type="GO" id="GO:0016651">
    <property type="term" value="F:oxidoreductase activity, acting on NAD(P)H"/>
    <property type="evidence" value="ECO:0007669"/>
    <property type="project" value="InterPro"/>
</dbReference>
<dbReference type="InterPro" id="IPR047122">
    <property type="entry name" value="Trans-enoyl_RdTase-like"/>
</dbReference>
<keyword evidence="6" id="KW-1185">Reference proteome</keyword>
<dbReference type="SUPFAM" id="SSF51735">
    <property type="entry name" value="NAD(P)-binding Rossmann-fold domains"/>
    <property type="match status" value="1"/>
</dbReference>
<dbReference type="InterPro" id="IPR011032">
    <property type="entry name" value="GroES-like_sf"/>
</dbReference>
<dbReference type="InterPro" id="IPR013154">
    <property type="entry name" value="ADH-like_N"/>
</dbReference>
<dbReference type="AlphaFoldDB" id="A0A1E3B722"/>
<dbReference type="OrthoDB" id="48317at2759"/>
<keyword evidence="2" id="KW-0560">Oxidoreductase</keyword>
<evidence type="ECO:0000259" key="4">
    <source>
        <dbReference type="SMART" id="SM00829"/>
    </source>
</evidence>
<dbReference type="InterPro" id="IPR013149">
    <property type="entry name" value="ADH-like_C"/>
</dbReference>